<dbReference type="CDD" id="cd02509">
    <property type="entry name" value="GDP-M1P_Guanylyltransferase"/>
    <property type="match status" value="1"/>
</dbReference>
<dbReference type="GO" id="GO:0004475">
    <property type="term" value="F:mannose-1-phosphate guanylyltransferase (GTP) activity"/>
    <property type="evidence" value="ECO:0007669"/>
    <property type="project" value="UniProtKB-EC"/>
</dbReference>
<dbReference type="PANTHER" id="PTHR46390">
    <property type="entry name" value="MANNOSE-1-PHOSPHATE GUANYLYLTRANSFERASE"/>
    <property type="match status" value="1"/>
</dbReference>
<dbReference type="RefSeq" id="WP_069189070.1">
    <property type="nucleotide sequence ID" value="NZ_FLYE01000034.1"/>
</dbReference>
<dbReference type="GO" id="GO:0009298">
    <property type="term" value="P:GDP-mannose biosynthetic process"/>
    <property type="evidence" value="ECO:0007669"/>
    <property type="project" value="TreeGrafter"/>
</dbReference>
<keyword evidence="2" id="KW-0808">Transferase</keyword>
<name>A0A1C3RIA4_9PROT</name>
<dbReference type="PANTHER" id="PTHR46390:SF1">
    <property type="entry name" value="MANNOSE-1-PHOSPHATE GUANYLYLTRANSFERASE"/>
    <property type="match status" value="1"/>
</dbReference>
<dbReference type="EC" id="2.7.7.13" evidence="2"/>
<sequence>MITIRPVILAGGEGSRLHPLSSPKKPKQFLSLLEDDSPFQDTLERVSGPEFLPPLIIAGQSLEDVVKDQCDEIALDYEELLLEVDRKNTAAACLVAALWAKGRGENFPLLICPSDHFIADQSAFMRAVRDASQTAEEGYMVTFGVVADRPETQYGYIEVGQRLDAGYSGHCVERFVEKPDLATVQELLNAGRYVWNAGIFCCTPDMLISEMEKHSPDHLAPCRQAISTGPILSYPDCPTTSLDVAVMEKSNRVAVVSLLSAWSDLGTWPGLWKALSLV</sequence>
<dbReference type="Pfam" id="PF00483">
    <property type="entry name" value="NTP_transferase"/>
    <property type="match status" value="1"/>
</dbReference>
<dbReference type="InterPro" id="IPR029044">
    <property type="entry name" value="Nucleotide-diphossugar_trans"/>
</dbReference>
<dbReference type="SUPFAM" id="SSF53448">
    <property type="entry name" value="Nucleotide-diphospho-sugar transferases"/>
    <property type="match status" value="1"/>
</dbReference>
<dbReference type="InterPro" id="IPR049577">
    <property type="entry name" value="GMPP_N"/>
</dbReference>
<proteinExistence type="predicted"/>
<dbReference type="InterPro" id="IPR051161">
    <property type="entry name" value="Mannose-6P_isomerase_type2"/>
</dbReference>
<gene>
    <name evidence="2" type="ORF">MTBPR1_40022</name>
</gene>
<keyword evidence="2" id="KW-0548">Nucleotidyltransferase</keyword>
<dbReference type="Proteomes" id="UP000231658">
    <property type="component" value="Unassembled WGS sequence"/>
</dbReference>
<dbReference type="EMBL" id="FLYE01000034">
    <property type="protein sequence ID" value="SCA56999.1"/>
    <property type="molecule type" value="Genomic_DNA"/>
</dbReference>
<feature type="domain" description="Nucleotidyl transferase" evidence="1">
    <location>
        <begin position="6"/>
        <end position="275"/>
    </location>
</feature>
<accession>A0A1C3RIA4</accession>
<organism evidence="2 3">
    <name type="scientific">Candidatus Terasakiella magnetica</name>
    <dbReference type="NCBI Taxonomy" id="1867952"/>
    <lineage>
        <taxon>Bacteria</taxon>
        <taxon>Pseudomonadati</taxon>
        <taxon>Pseudomonadota</taxon>
        <taxon>Alphaproteobacteria</taxon>
        <taxon>Rhodospirillales</taxon>
        <taxon>Terasakiellaceae</taxon>
        <taxon>Terasakiella</taxon>
    </lineage>
</organism>
<protein>
    <submittedName>
        <fullName evidence="2">Mannose-1-phosphate guanylyltransferase</fullName>
        <ecNumber evidence="2">2.7.7.13</ecNumber>
    </submittedName>
</protein>
<evidence type="ECO:0000259" key="1">
    <source>
        <dbReference type="Pfam" id="PF00483"/>
    </source>
</evidence>
<dbReference type="STRING" id="1867952.MTBPR1_40022"/>
<dbReference type="OrthoDB" id="9806359at2"/>
<reference evidence="2 3" key="1">
    <citation type="submission" date="2016-07" db="EMBL/GenBank/DDBJ databases">
        <authorList>
            <person name="Lefevre C.T."/>
        </authorList>
    </citation>
    <scope>NUCLEOTIDE SEQUENCE [LARGE SCALE GENOMIC DNA]</scope>
    <source>
        <strain evidence="2">PR1</strain>
    </source>
</reference>
<keyword evidence="3" id="KW-1185">Reference proteome</keyword>
<dbReference type="AlphaFoldDB" id="A0A1C3RIA4"/>
<dbReference type="InterPro" id="IPR005835">
    <property type="entry name" value="NTP_transferase_dom"/>
</dbReference>
<dbReference type="Gene3D" id="3.90.550.10">
    <property type="entry name" value="Spore Coat Polysaccharide Biosynthesis Protein SpsA, Chain A"/>
    <property type="match status" value="1"/>
</dbReference>
<evidence type="ECO:0000313" key="3">
    <source>
        <dbReference type="Proteomes" id="UP000231658"/>
    </source>
</evidence>
<evidence type="ECO:0000313" key="2">
    <source>
        <dbReference type="EMBL" id="SCA56999.1"/>
    </source>
</evidence>